<evidence type="ECO:0000313" key="1">
    <source>
        <dbReference type="EMBL" id="GMF34781.1"/>
    </source>
</evidence>
<gene>
    <name evidence="1" type="ORF">Plil01_001480700</name>
</gene>
<protein>
    <submittedName>
        <fullName evidence="1">Unnamed protein product</fullName>
    </submittedName>
</protein>
<reference evidence="1" key="1">
    <citation type="submission" date="2023-04" db="EMBL/GenBank/DDBJ databases">
        <title>Phytophthora lilii NBRC 32176.</title>
        <authorList>
            <person name="Ichikawa N."/>
            <person name="Sato H."/>
            <person name="Tonouchi N."/>
        </authorList>
    </citation>
    <scope>NUCLEOTIDE SEQUENCE</scope>
    <source>
        <strain evidence="1">NBRC 32176</strain>
    </source>
</reference>
<dbReference type="OrthoDB" id="122495at2759"/>
<comment type="caution">
    <text evidence="1">The sequence shown here is derived from an EMBL/GenBank/DDBJ whole genome shotgun (WGS) entry which is preliminary data.</text>
</comment>
<sequence length="69" mass="7235">MPPQLSTPAIAEVVHTPEPSAIKPVESSNVKVSQVPNVVESIVAPVSADSVIDLTPIDYTQHRVMTGCG</sequence>
<evidence type="ECO:0000313" key="2">
    <source>
        <dbReference type="Proteomes" id="UP001165083"/>
    </source>
</evidence>
<dbReference type="EMBL" id="BSXW01001215">
    <property type="protein sequence ID" value="GMF34781.1"/>
    <property type="molecule type" value="Genomic_DNA"/>
</dbReference>
<dbReference type="AlphaFoldDB" id="A0A9W6XAP5"/>
<accession>A0A9W6XAP5</accession>
<name>A0A9W6XAP5_9STRA</name>
<dbReference type="Proteomes" id="UP001165083">
    <property type="component" value="Unassembled WGS sequence"/>
</dbReference>
<organism evidence="1 2">
    <name type="scientific">Phytophthora lilii</name>
    <dbReference type="NCBI Taxonomy" id="2077276"/>
    <lineage>
        <taxon>Eukaryota</taxon>
        <taxon>Sar</taxon>
        <taxon>Stramenopiles</taxon>
        <taxon>Oomycota</taxon>
        <taxon>Peronosporomycetes</taxon>
        <taxon>Peronosporales</taxon>
        <taxon>Peronosporaceae</taxon>
        <taxon>Phytophthora</taxon>
    </lineage>
</organism>
<proteinExistence type="predicted"/>
<keyword evidence="2" id="KW-1185">Reference proteome</keyword>